<gene>
    <name evidence="1" type="ORF">LCI18_011895</name>
</gene>
<organism evidence="1 2">
    <name type="scientific">Fusarium solani subsp. cucurbitae</name>
    <name type="common">Neocosmosporum cucurbitae</name>
    <dbReference type="NCBI Taxonomy" id="2747967"/>
    <lineage>
        <taxon>Eukaryota</taxon>
        <taxon>Fungi</taxon>
        <taxon>Dikarya</taxon>
        <taxon>Ascomycota</taxon>
        <taxon>Pezizomycotina</taxon>
        <taxon>Sordariomycetes</taxon>
        <taxon>Hypocreomycetidae</taxon>
        <taxon>Hypocreales</taxon>
        <taxon>Nectriaceae</taxon>
        <taxon>Fusarium</taxon>
        <taxon>Fusarium solani species complex</taxon>
    </lineage>
</organism>
<evidence type="ECO:0000313" key="1">
    <source>
        <dbReference type="EMBL" id="UPL00961.1"/>
    </source>
</evidence>
<accession>A0ACD3ZIM7</accession>
<reference evidence="1" key="1">
    <citation type="submission" date="2021-11" db="EMBL/GenBank/DDBJ databases">
        <title>Fusarium solani-melongenae Genome sequencing and assembly.</title>
        <authorList>
            <person name="Xie S."/>
            <person name="Huang L."/>
            <person name="Zhang X."/>
        </authorList>
    </citation>
    <scope>NUCLEOTIDE SEQUENCE</scope>
    <source>
        <strain evidence="1">CRI 24-3</strain>
    </source>
</reference>
<evidence type="ECO:0000313" key="2">
    <source>
        <dbReference type="Proteomes" id="UP000830768"/>
    </source>
</evidence>
<name>A0ACD3ZIM7_FUSSC</name>
<proteinExistence type="predicted"/>
<dbReference type="Proteomes" id="UP000830768">
    <property type="component" value="Chromosome 10"/>
</dbReference>
<protein>
    <submittedName>
        <fullName evidence="1">Uncharacterized protein</fullName>
    </submittedName>
</protein>
<dbReference type="EMBL" id="CP090038">
    <property type="protein sequence ID" value="UPL00961.1"/>
    <property type="molecule type" value="Genomic_DNA"/>
</dbReference>
<sequence>MFLAMSFSIVATSLFALTVLYFTGTIAYNLFFHPLRKFPGPLLMRATRLPYSYKVITGTMPFDMLHLHNTYGDVVRVAPNELAFLDEKAWKDIMGHRTQGRPEFIKPGFFYNPTNAPTNIISSIGTEHAMLRRQLASGFSEKSLRCQQPIIMRYIDLLILRLRERCKSGNVDLMSWYNFTTFDIIGDLAFGEPFGCLEKSEYNPWVRNIFAVVKVATVVQQSTHFPLLRALLVLLLTSSASRRRQSAHREMTRQKVLRRIEIGKNQERPDLIEGLLKKKEEWNMPSGHLERNASSLIIAGSESTATALSGITYLLAKNPDSLRKLTQEVRSSFDSEEEINFVSVNKLAYLMACIEEGLRMYPPAPVGLPRLAPKEGAVVCEQFVPKDSIVAIHPWAAYHSERHFKNPFKFHPERFLGDSEFESDHRDALQPFNTGPRGCLGRNLAYVEIKVILARMVWNFDLTLAPECDQWMESQKIYNLWEKGSLIFGLEPVKNT</sequence>
<keyword evidence="2" id="KW-1185">Reference proteome</keyword>